<organism evidence="1 2">
    <name type="scientific">Neonectria magnoliae</name>
    <dbReference type="NCBI Taxonomy" id="2732573"/>
    <lineage>
        <taxon>Eukaryota</taxon>
        <taxon>Fungi</taxon>
        <taxon>Dikarya</taxon>
        <taxon>Ascomycota</taxon>
        <taxon>Pezizomycotina</taxon>
        <taxon>Sordariomycetes</taxon>
        <taxon>Hypocreomycetidae</taxon>
        <taxon>Hypocreales</taxon>
        <taxon>Nectriaceae</taxon>
        <taxon>Neonectria</taxon>
    </lineage>
</organism>
<dbReference type="Proteomes" id="UP001498421">
    <property type="component" value="Unassembled WGS sequence"/>
</dbReference>
<accession>A0ABR1IDL2</accession>
<proteinExistence type="predicted"/>
<gene>
    <name evidence="1" type="ORF">QQZ08_002416</name>
</gene>
<name>A0ABR1IDL2_9HYPO</name>
<evidence type="ECO:0008006" key="3">
    <source>
        <dbReference type="Google" id="ProtNLM"/>
    </source>
</evidence>
<evidence type="ECO:0000313" key="1">
    <source>
        <dbReference type="EMBL" id="KAK7431135.1"/>
    </source>
</evidence>
<evidence type="ECO:0000313" key="2">
    <source>
        <dbReference type="Proteomes" id="UP001498421"/>
    </source>
</evidence>
<sequence length="573" mass="65475">MCIKIVRWFMCPDYHEALEDPTPSASSASRDMPWKDWKHNDLIPNEELNALRVESFDNFVYVRHQEVSWTRCAMIQTTHCADAPLQIRTELYSIACPTCTRDDTCLLSAPPFRVDRDELFATSPNRAIYDQIARCYFEELAGLIRHFIRYEIRGKCVNIEAFRLHFKTLLCTEKKEHVYVSDMMSMMNRDRECATDCTCTRAPESHNISRALRMQDSEALQIRAAHFWAEWAHQKDVVDPEAIRANEFGEIPNQRWLNHSDEDEQYNRMDARVMESVHQLTNLGPDVQSGINGPVPMEQDKWTKIIRGRQTAALHFVFYAARDPGLTLPFLDAFMRDYILTILNPFHDPVNAPYSARFLPCQRTGLGSAEDIAAAFTMLTLNPDTKAKLAQVHERRDRVLDALEKNRTIAFLNANGISSVADSSAPRFAVPPAVAIEQMRACGVCADDFVDQDRLPTHLNVAMMPCCTKPLHFRCFKGISLGTKRCPFCNGSFEEQFWSDFKNPDGTFMWNARPGDVPIGGLMSEPTRYEAAMCAAVVNDDVHIARTARSADHLNSQRTLRRMTWEMARSVRS</sequence>
<keyword evidence="2" id="KW-1185">Reference proteome</keyword>
<comment type="caution">
    <text evidence="1">The sequence shown here is derived from an EMBL/GenBank/DDBJ whole genome shotgun (WGS) entry which is preliminary data.</text>
</comment>
<reference evidence="1 2" key="1">
    <citation type="journal article" date="2025" name="Microbiol. Resour. Announc.">
        <title>Draft genome sequences for Neonectria magnoliae and Neonectria punicea, canker pathogens of Liriodendron tulipifera and Acer saccharum in West Virginia.</title>
        <authorList>
            <person name="Petronek H.M."/>
            <person name="Kasson M.T."/>
            <person name="Metheny A.M."/>
            <person name="Stauder C.M."/>
            <person name="Lovett B."/>
            <person name="Lynch S.C."/>
            <person name="Garnas J.R."/>
            <person name="Kasson L.R."/>
            <person name="Stajich J.E."/>
        </authorList>
    </citation>
    <scope>NUCLEOTIDE SEQUENCE [LARGE SCALE GENOMIC DNA]</scope>
    <source>
        <strain evidence="1 2">NRRL 64651</strain>
    </source>
</reference>
<dbReference type="EMBL" id="JAZAVK010000014">
    <property type="protein sequence ID" value="KAK7431135.1"/>
    <property type="molecule type" value="Genomic_DNA"/>
</dbReference>
<protein>
    <recommendedName>
        <fullName evidence="3">RING-type domain-containing protein</fullName>
    </recommendedName>
</protein>